<name>A0AAE9ZAS5_9PROT</name>
<dbReference type="PANTHER" id="PTHR43138">
    <property type="entry name" value="ACETYLTRANSFERASE, GNAT FAMILY"/>
    <property type="match status" value="1"/>
</dbReference>
<protein>
    <submittedName>
        <fullName evidence="2">GNAT family N-acetyltransferase</fullName>
    </submittedName>
</protein>
<accession>A0AAE9ZAS5</accession>
<dbReference type="Pfam" id="PF00583">
    <property type="entry name" value="Acetyltransf_1"/>
    <property type="match status" value="1"/>
</dbReference>
<evidence type="ECO:0000259" key="1">
    <source>
        <dbReference type="PROSITE" id="PS51186"/>
    </source>
</evidence>
<proteinExistence type="predicted"/>
<dbReference type="GO" id="GO:0016747">
    <property type="term" value="F:acyltransferase activity, transferring groups other than amino-acyl groups"/>
    <property type="evidence" value="ECO:0007669"/>
    <property type="project" value="InterPro"/>
</dbReference>
<dbReference type="CDD" id="cd04301">
    <property type="entry name" value="NAT_SF"/>
    <property type="match status" value="1"/>
</dbReference>
<gene>
    <name evidence="2" type="ORF">PUV54_13345</name>
</gene>
<dbReference type="SUPFAM" id="SSF55729">
    <property type="entry name" value="Acyl-CoA N-acyltransferases (Nat)"/>
    <property type="match status" value="1"/>
</dbReference>
<feature type="domain" description="N-acetyltransferase" evidence="1">
    <location>
        <begin position="3"/>
        <end position="164"/>
    </location>
</feature>
<dbReference type="EMBL" id="CP118166">
    <property type="protein sequence ID" value="WDI30939.1"/>
    <property type="molecule type" value="Genomic_DNA"/>
</dbReference>
<keyword evidence="3" id="KW-1185">Reference proteome</keyword>
<dbReference type="PANTHER" id="PTHR43138:SF1">
    <property type="entry name" value="N-ACETYLTRANSFERASE ACA1"/>
    <property type="match status" value="1"/>
</dbReference>
<dbReference type="Gene3D" id="3.40.630.30">
    <property type="match status" value="1"/>
</dbReference>
<evidence type="ECO:0000313" key="2">
    <source>
        <dbReference type="EMBL" id="WDI30939.1"/>
    </source>
</evidence>
<dbReference type="KEGG" id="hfl:PUV54_13345"/>
<dbReference type="PROSITE" id="PS51186">
    <property type="entry name" value="GNAT"/>
    <property type="match status" value="1"/>
</dbReference>
<dbReference type="InterPro" id="IPR052742">
    <property type="entry name" value="Mito_N-acetyltransferase"/>
</dbReference>
<organism evidence="2 3">
    <name type="scientific">Hyphococcus flavus</name>
    <dbReference type="NCBI Taxonomy" id="1866326"/>
    <lineage>
        <taxon>Bacteria</taxon>
        <taxon>Pseudomonadati</taxon>
        <taxon>Pseudomonadota</taxon>
        <taxon>Alphaproteobacteria</taxon>
        <taxon>Parvularculales</taxon>
        <taxon>Parvularculaceae</taxon>
        <taxon>Hyphococcus</taxon>
    </lineage>
</organism>
<dbReference type="Proteomes" id="UP001214043">
    <property type="component" value="Chromosome"/>
</dbReference>
<sequence>MTLTVTEQTDDDWPDVWRILEPVVRAGDSYPLPLDYTEEQTRSFWIKTDGYNAVARDEDGTIIGVYYIKPDQGGPGNHICNAGYAIAVKARGKGYAVELCVQSQEQARAQGYKGMKYNLVVSTNTGAIKAWEKAGLQIIGTVPGAFRHPDQGFVDAYIMYRSLIADK</sequence>
<dbReference type="InterPro" id="IPR016181">
    <property type="entry name" value="Acyl_CoA_acyltransferase"/>
</dbReference>
<dbReference type="AlphaFoldDB" id="A0AAE9ZAS5"/>
<dbReference type="RefSeq" id="WP_274492761.1">
    <property type="nucleotide sequence ID" value="NZ_CP118166.1"/>
</dbReference>
<evidence type="ECO:0000313" key="3">
    <source>
        <dbReference type="Proteomes" id="UP001214043"/>
    </source>
</evidence>
<reference evidence="2" key="1">
    <citation type="submission" date="2023-02" db="EMBL/GenBank/DDBJ databases">
        <title>Genome sequence of Hyphococcus flavus.</title>
        <authorList>
            <person name="Rong J.-C."/>
            <person name="Zhao Q."/>
            <person name="Yi M."/>
            <person name="Wu J.-Y."/>
        </authorList>
    </citation>
    <scope>NUCLEOTIDE SEQUENCE</scope>
    <source>
        <strain evidence="2">MCCC 1K03223</strain>
    </source>
</reference>
<dbReference type="InterPro" id="IPR000182">
    <property type="entry name" value="GNAT_dom"/>
</dbReference>